<dbReference type="InterPro" id="IPR024529">
    <property type="entry name" value="ECF_trnsprt_substrate-spec"/>
</dbReference>
<feature type="transmembrane region" description="Helical" evidence="1">
    <location>
        <begin position="55"/>
        <end position="81"/>
    </location>
</feature>
<organism evidence="2 3">
    <name type="scientific">Paenibacillus elgii</name>
    <dbReference type="NCBI Taxonomy" id="189691"/>
    <lineage>
        <taxon>Bacteria</taxon>
        <taxon>Bacillati</taxon>
        <taxon>Bacillota</taxon>
        <taxon>Bacilli</taxon>
        <taxon>Bacillales</taxon>
        <taxon>Paenibacillaceae</taxon>
        <taxon>Paenibacillus</taxon>
    </lineage>
</organism>
<evidence type="ECO:0000313" key="2">
    <source>
        <dbReference type="EMBL" id="PUA38219.1"/>
    </source>
</evidence>
<evidence type="ECO:0000313" key="3">
    <source>
        <dbReference type="Proteomes" id="UP000244184"/>
    </source>
</evidence>
<protein>
    <submittedName>
        <fullName evidence="2">ECF transporter S component</fullName>
    </submittedName>
</protein>
<sequence>MDRRKSGIYFMNPWRSFGMNQKTLIITLGALAVAINVIAGTVVGSLKIPFLFLDVIGTIFIAAVYGPFWGALVGILTNLVLGVTSGYSSIPFALVNATVGLIVGYTARKFGYTLRAALVSGFLLGIVCPAIGTVIAIGVFGGLTGGVQDIAVLWLKQAGSSLFASAFLPRLAENLIDKILSALLVYYVIQGIPQSLLKRPAKRGTKGAPHAAQ</sequence>
<comment type="caution">
    <text evidence="2">The sequence shown here is derived from an EMBL/GenBank/DDBJ whole genome shotgun (WGS) entry which is preliminary data.</text>
</comment>
<proteinExistence type="predicted"/>
<dbReference type="GO" id="GO:0022857">
    <property type="term" value="F:transmembrane transporter activity"/>
    <property type="evidence" value="ECO:0007669"/>
    <property type="project" value="InterPro"/>
</dbReference>
<evidence type="ECO:0000256" key="1">
    <source>
        <dbReference type="SAM" id="Phobius"/>
    </source>
</evidence>
<dbReference type="Pfam" id="PF12822">
    <property type="entry name" value="ECF_trnsprt"/>
    <property type="match status" value="1"/>
</dbReference>
<feature type="transmembrane region" description="Helical" evidence="1">
    <location>
        <begin position="119"/>
        <end position="143"/>
    </location>
</feature>
<keyword evidence="1" id="KW-0472">Membrane</keyword>
<keyword evidence="1" id="KW-0812">Transmembrane</keyword>
<dbReference type="AlphaFoldDB" id="A0A2T6G237"/>
<feature type="transmembrane region" description="Helical" evidence="1">
    <location>
        <begin position="88"/>
        <end position="107"/>
    </location>
</feature>
<reference evidence="2 3" key="1">
    <citation type="submission" date="2018-03" db="EMBL/GenBank/DDBJ databases">
        <title>Genome sequence of Paenibacillus elgii strain AC13 an antimicrobial compound producing bacteria.</title>
        <authorList>
            <person name="Kurokawa A.S."/>
            <person name="Araujo J.F."/>
            <person name="Costa R.A."/>
            <person name="Ortega D.B."/>
            <person name="Pires A.S."/>
            <person name="Pappas G.J.Jr."/>
            <person name="Franco O.L."/>
            <person name="Barreto C."/>
            <person name="Magalhaes B.S."/>
            <person name="Kruger R.H."/>
        </authorList>
    </citation>
    <scope>NUCLEOTIDE SEQUENCE [LARGE SCALE GENOMIC DNA]</scope>
    <source>
        <strain evidence="2 3">AC13</strain>
    </source>
</reference>
<dbReference type="EMBL" id="PYHP01000042">
    <property type="protein sequence ID" value="PUA38219.1"/>
    <property type="molecule type" value="Genomic_DNA"/>
</dbReference>
<dbReference type="Proteomes" id="UP000244184">
    <property type="component" value="Unassembled WGS sequence"/>
</dbReference>
<accession>A0A2T6G237</accession>
<keyword evidence="1" id="KW-1133">Transmembrane helix</keyword>
<name>A0A2T6G237_9BACL</name>
<dbReference type="Gene3D" id="1.10.1760.20">
    <property type="match status" value="1"/>
</dbReference>
<dbReference type="NCBIfam" id="NF045596">
    <property type="entry name" value="ECF_S_CD3073"/>
    <property type="match status" value="1"/>
</dbReference>
<gene>
    <name evidence="2" type="ORF">C8Z91_16000</name>
</gene>